<feature type="region of interest" description="Disordered" evidence="1">
    <location>
        <begin position="78"/>
        <end position="124"/>
    </location>
</feature>
<evidence type="ECO:0000256" key="1">
    <source>
        <dbReference type="SAM" id="MobiDB-lite"/>
    </source>
</evidence>
<dbReference type="EMBL" id="BJVI01000001">
    <property type="protein sequence ID" value="GEL16312.1"/>
    <property type="molecule type" value="Genomic_DNA"/>
</dbReference>
<feature type="region of interest" description="Disordered" evidence="1">
    <location>
        <begin position="1"/>
        <end position="27"/>
    </location>
</feature>
<evidence type="ECO:0000313" key="3">
    <source>
        <dbReference type="Proteomes" id="UP000321328"/>
    </source>
</evidence>
<accession>A0A511CUR9</accession>
<feature type="compositionally biased region" description="Basic and acidic residues" evidence="1">
    <location>
        <begin position="78"/>
        <end position="91"/>
    </location>
</feature>
<feature type="compositionally biased region" description="Low complexity" evidence="1">
    <location>
        <begin position="95"/>
        <end position="112"/>
    </location>
</feature>
<evidence type="ECO:0000313" key="2">
    <source>
        <dbReference type="EMBL" id="GEL16312.1"/>
    </source>
</evidence>
<name>A0A511CUR9_9PSEU</name>
<dbReference type="AlphaFoldDB" id="A0A511CUR9"/>
<gene>
    <name evidence="2" type="ORF">PA7_01490</name>
</gene>
<keyword evidence="3" id="KW-1185">Reference proteome</keyword>
<sequence length="124" mass="13529">MAPARYAHGRQPLRRVGAGKGVQAPGDREDDAIARCRYRCLSTSVVAVIAQYPLDVEAMARRDRLLAEAEHFRLVRIARADRRRTDRRADPRPPAASAKTAGPEAASPQAAARNDADCRSAVRA</sequence>
<protein>
    <submittedName>
        <fullName evidence="2">Uncharacterized protein</fullName>
    </submittedName>
</protein>
<comment type="caution">
    <text evidence="2">The sequence shown here is derived from an EMBL/GenBank/DDBJ whole genome shotgun (WGS) entry which is preliminary data.</text>
</comment>
<proteinExistence type="predicted"/>
<reference evidence="2 3" key="1">
    <citation type="submission" date="2019-07" db="EMBL/GenBank/DDBJ databases">
        <title>Whole genome shotgun sequence of Pseudonocardia asaccharolytica NBRC 16224.</title>
        <authorList>
            <person name="Hosoyama A."/>
            <person name="Uohara A."/>
            <person name="Ohji S."/>
            <person name="Ichikawa N."/>
        </authorList>
    </citation>
    <scope>NUCLEOTIDE SEQUENCE [LARGE SCALE GENOMIC DNA]</scope>
    <source>
        <strain evidence="2 3">NBRC 16224</strain>
    </source>
</reference>
<organism evidence="2 3">
    <name type="scientific">Pseudonocardia asaccharolytica DSM 44247 = NBRC 16224</name>
    <dbReference type="NCBI Taxonomy" id="1123024"/>
    <lineage>
        <taxon>Bacteria</taxon>
        <taxon>Bacillati</taxon>
        <taxon>Actinomycetota</taxon>
        <taxon>Actinomycetes</taxon>
        <taxon>Pseudonocardiales</taxon>
        <taxon>Pseudonocardiaceae</taxon>
        <taxon>Pseudonocardia</taxon>
    </lineage>
</organism>
<feature type="compositionally biased region" description="Basic and acidic residues" evidence="1">
    <location>
        <begin position="114"/>
        <end position="124"/>
    </location>
</feature>
<dbReference type="Proteomes" id="UP000321328">
    <property type="component" value="Unassembled WGS sequence"/>
</dbReference>